<protein>
    <submittedName>
        <fullName evidence="2">Uncharacterized protein</fullName>
    </submittedName>
</protein>
<sequence length="151" mass="17395">MIEINCIPLSKNSIRKAKFDQLTLSENGLLLKHQNKAEQEIPFAQINKLYIKKYNLHPAMELFGISIPFLFIIATIQYLDLYLATAGSMILALFIIKTVMNFKWYRFFIVLKDGTVFSKRVHINKKSENISVLEKVYAQYLHSNFSTASAA</sequence>
<dbReference type="Proteomes" id="UP000291124">
    <property type="component" value="Chromosome"/>
</dbReference>
<keyword evidence="1" id="KW-0812">Transmembrane</keyword>
<dbReference type="AlphaFoldDB" id="A0A4P6YIQ3"/>
<feature type="transmembrane region" description="Helical" evidence="1">
    <location>
        <begin position="82"/>
        <end position="102"/>
    </location>
</feature>
<gene>
    <name evidence="2" type="ORF">E1750_16770</name>
</gene>
<evidence type="ECO:0000313" key="3">
    <source>
        <dbReference type="Proteomes" id="UP000291124"/>
    </source>
</evidence>
<accession>A0A4P6YIQ3</accession>
<evidence type="ECO:0000256" key="1">
    <source>
        <dbReference type="SAM" id="Phobius"/>
    </source>
</evidence>
<reference evidence="3" key="1">
    <citation type="submission" date="2019-03" db="EMBL/GenBank/DDBJ databases">
        <title>Flavobacterium sp.</title>
        <authorList>
            <person name="Kim H."/>
        </authorList>
    </citation>
    <scope>NUCLEOTIDE SEQUENCE [LARGE SCALE GENOMIC DNA]</scope>
    <source>
        <strain evidence="3">GS13</strain>
    </source>
</reference>
<name>A0A4P6YIQ3_9FLAO</name>
<keyword evidence="1" id="KW-1133">Transmembrane helix</keyword>
<dbReference type="EMBL" id="CP037933">
    <property type="protein sequence ID" value="QBN20373.1"/>
    <property type="molecule type" value="Genomic_DNA"/>
</dbReference>
<keyword evidence="3" id="KW-1185">Reference proteome</keyword>
<evidence type="ECO:0000313" key="2">
    <source>
        <dbReference type="EMBL" id="QBN20373.1"/>
    </source>
</evidence>
<proteinExistence type="predicted"/>
<dbReference type="KEGG" id="fnk:E1750_16770"/>
<dbReference type="OrthoDB" id="1351461at2"/>
<keyword evidence="1" id="KW-0472">Membrane</keyword>
<organism evidence="2 3">
    <name type="scientific">Flavobacterium nackdongense</name>
    <dbReference type="NCBI Taxonomy" id="2547394"/>
    <lineage>
        <taxon>Bacteria</taxon>
        <taxon>Pseudomonadati</taxon>
        <taxon>Bacteroidota</taxon>
        <taxon>Flavobacteriia</taxon>
        <taxon>Flavobacteriales</taxon>
        <taxon>Flavobacteriaceae</taxon>
        <taxon>Flavobacterium</taxon>
    </lineage>
</organism>
<feature type="transmembrane region" description="Helical" evidence="1">
    <location>
        <begin position="58"/>
        <end position="76"/>
    </location>
</feature>
<dbReference type="RefSeq" id="WP_133277873.1">
    <property type="nucleotide sequence ID" value="NZ_CP037933.1"/>
</dbReference>